<comment type="caution">
    <text evidence="1">The sequence shown here is derived from an EMBL/GenBank/DDBJ whole genome shotgun (WGS) entry which is preliminary data.</text>
</comment>
<organism evidence="1 2">
    <name type="scientific">Candidatus Avisuccinivibrio stercorigallinarum</name>
    <dbReference type="NCBI Taxonomy" id="2840704"/>
    <lineage>
        <taxon>Bacteria</taxon>
        <taxon>Pseudomonadati</taxon>
        <taxon>Pseudomonadota</taxon>
        <taxon>Gammaproteobacteria</taxon>
        <taxon>Aeromonadales</taxon>
        <taxon>Succinivibrionaceae</taxon>
        <taxon>Succinivibrionaceae incertae sedis</taxon>
        <taxon>Candidatus Avisuccinivibrio</taxon>
    </lineage>
</organism>
<protein>
    <submittedName>
        <fullName evidence="1">DUF5131 family protein</fullName>
    </submittedName>
</protein>
<reference evidence="1" key="2">
    <citation type="journal article" date="2021" name="PeerJ">
        <title>Extensive microbial diversity within the chicken gut microbiome revealed by metagenomics and culture.</title>
        <authorList>
            <person name="Gilroy R."/>
            <person name="Ravi A."/>
            <person name="Getino M."/>
            <person name="Pursley I."/>
            <person name="Horton D.L."/>
            <person name="Alikhan N.F."/>
            <person name="Baker D."/>
            <person name="Gharbi K."/>
            <person name="Hall N."/>
            <person name="Watson M."/>
            <person name="Adriaenssens E.M."/>
            <person name="Foster-Nyarko E."/>
            <person name="Jarju S."/>
            <person name="Secka A."/>
            <person name="Antonio M."/>
            <person name="Oren A."/>
            <person name="Chaudhuri R.R."/>
            <person name="La Ragione R."/>
            <person name="Hildebrand F."/>
            <person name="Pallen M.J."/>
        </authorList>
    </citation>
    <scope>NUCLEOTIDE SEQUENCE</scope>
    <source>
        <strain evidence="1">17213</strain>
    </source>
</reference>
<dbReference type="InterPro" id="IPR011101">
    <property type="entry name" value="DUF5131"/>
</dbReference>
<reference evidence="1" key="1">
    <citation type="submission" date="2020-10" db="EMBL/GenBank/DDBJ databases">
        <authorList>
            <person name="Gilroy R."/>
        </authorList>
    </citation>
    <scope>NUCLEOTIDE SEQUENCE</scope>
    <source>
        <strain evidence="1">17213</strain>
    </source>
</reference>
<dbReference type="AlphaFoldDB" id="A0A9D9GQH9"/>
<dbReference type="Pfam" id="PF07505">
    <property type="entry name" value="DUF5131"/>
    <property type="match status" value="1"/>
</dbReference>
<proteinExistence type="predicted"/>
<name>A0A9D9GQH9_9GAMM</name>
<dbReference type="Proteomes" id="UP000823631">
    <property type="component" value="Unassembled WGS sequence"/>
</dbReference>
<sequence length="298" mass="33503">MHDIWNPWHGCRKASPGCRHCYMYYLDKKRGQDGSVIYKTQNFDYPVQRGRDGSYKIKPGEKIRVCMTSDFFLEDADPWRPEAFHLMAARPDVIFYLLTKRAHRIKDCLPKDYAAGFPNLSFNVSVENQWAANERLPYLLDLPVSHKGVMCAPLLGPVNLRPWLAPGVLDEVICGGENYDGSRPCDFAWVQELAAQCAACNIKFTFIELGSIFIKDGKIYRIQDKRLQSYYAFKSGISHPGAPIEFALTDPLGLPISQDELYQRRFGPNCEGCGSEPICNGCAFCGGCAAFTPPAPRP</sequence>
<gene>
    <name evidence="1" type="ORF">IAB19_06840</name>
</gene>
<accession>A0A9D9GQH9</accession>
<evidence type="ECO:0000313" key="1">
    <source>
        <dbReference type="EMBL" id="MBO8416077.1"/>
    </source>
</evidence>
<dbReference type="EMBL" id="JADINH010000144">
    <property type="protein sequence ID" value="MBO8416077.1"/>
    <property type="molecule type" value="Genomic_DNA"/>
</dbReference>
<evidence type="ECO:0000313" key="2">
    <source>
        <dbReference type="Proteomes" id="UP000823631"/>
    </source>
</evidence>